<evidence type="ECO:0000256" key="1">
    <source>
        <dbReference type="ARBA" id="ARBA00022448"/>
    </source>
</evidence>
<sequence>MKISVKNLNKHFLQGKNTINVLNDVNLEIKSGEIIALLGKSGSGKTTMLSMLAGLDRPDQGSIIVDDQDLTKLSEEALCEYRAKKLGIVFQQFHLIPHLTAFENVLLSFEINGHEDKETAMKWLEMVGLKDRADHYPAMLSGGEQQRVAIARALSFGPPVLLADEPTGNLDVETGKSIIDILFKMVREKKITMILVTHDDELAAKADRIVRLIGGKCHS</sequence>
<dbReference type="RefSeq" id="WP_323574611.1">
    <property type="nucleotide sequence ID" value="NZ_JAYGJQ010000001.1"/>
</dbReference>
<keyword evidence="6" id="KW-1185">Reference proteome</keyword>
<dbReference type="Pfam" id="PF00005">
    <property type="entry name" value="ABC_tran"/>
    <property type="match status" value="1"/>
</dbReference>
<evidence type="ECO:0000256" key="3">
    <source>
        <dbReference type="ARBA" id="ARBA00022840"/>
    </source>
</evidence>
<dbReference type="PROSITE" id="PS50893">
    <property type="entry name" value="ABC_TRANSPORTER_2"/>
    <property type="match status" value="1"/>
</dbReference>
<dbReference type="PROSITE" id="PS00211">
    <property type="entry name" value="ABC_TRANSPORTER_1"/>
    <property type="match status" value="1"/>
</dbReference>
<keyword evidence="3 5" id="KW-0067">ATP-binding</keyword>
<dbReference type="InterPro" id="IPR003439">
    <property type="entry name" value="ABC_transporter-like_ATP-bd"/>
</dbReference>
<dbReference type="EMBL" id="JAYGJQ010000001">
    <property type="protein sequence ID" value="MEA9355122.1"/>
    <property type="molecule type" value="Genomic_DNA"/>
</dbReference>
<keyword evidence="1" id="KW-0813">Transport</keyword>
<comment type="caution">
    <text evidence="5">The sequence shown here is derived from an EMBL/GenBank/DDBJ whole genome shotgun (WGS) entry which is preliminary data.</text>
</comment>
<evidence type="ECO:0000259" key="4">
    <source>
        <dbReference type="PROSITE" id="PS50893"/>
    </source>
</evidence>
<evidence type="ECO:0000313" key="6">
    <source>
        <dbReference type="Proteomes" id="UP001302274"/>
    </source>
</evidence>
<dbReference type="InterPro" id="IPR017911">
    <property type="entry name" value="MacB-like_ATP-bd"/>
</dbReference>
<organism evidence="5 6">
    <name type="scientific">Bacteriovorax antarcticus</name>
    <dbReference type="NCBI Taxonomy" id="3088717"/>
    <lineage>
        <taxon>Bacteria</taxon>
        <taxon>Pseudomonadati</taxon>
        <taxon>Bdellovibrionota</taxon>
        <taxon>Bacteriovoracia</taxon>
        <taxon>Bacteriovoracales</taxon>
        <taxon>Bacteriovoracaceae</taxon>
        <taxon>Bacteriovorax</taxon>
    </lineage>
</organism>
<feature type="domain" description="ABC transporter" evidence="4">
    <location>
        <begin position="3"/>
        <end position="219"/>
    </location>
</feature>
<dbReference type="CDD" id="cd03255">
    <property type="entry name" value="ABC_MJ0796_LolCDE_FtsE"/>
    <property type="match status" value="1"/>
</dbReference>
<accession>A0ABU5VQC0</accession>
<dbReference type="InterPro" id="IPR027417">
    <property type="entry name" value="P-loop_NTPase"/>
</dbReference>
<keyword evidence="2" id="KW-0547">Nucleotide-binding</keyword>
<dbReference type="InterPro" id="IPR003593">
    <property type="entry name" value="AAA+_ATPase"/>
</dbReference>
<dbReference type="Proteomes" id="UP001302274">
    <property type="component" value="Unassembled WGS sequence"/>
</dbReference>
<dbReference type="InterPro" id="IPR017871">
    <property type="entry name" value="ABC_transporter-like_CS"/>
</dbReference>
<dbReference type="SUPFAM" id="SSF52540">
    <property type="entry name" value="P-loop containing nucleoside triphosphate hydrolases"/>
    <property type="match status" value="1"/>
</dbReference>
<dbReference type="Gene3D" id="3.40.50.300">
    <property type="entry name" value="P-loop containing nucleotide triphosphate hydrolases"/>
    <property type="match status" value="1"/>
</dbReference>
<reference evidence="5 6" key="1">
    <citation type="submission" date="2023-11" db="EMBL/GenBank/DDBJ databases">
        <title>A Novel Polar Bacteriovorax (B. antarcticus) Isolated from the Biocrust in Antarctica.</title>
        <authorList>
            <person name="Mun W."/>
            <person name="Choi S.Y."/>
            <person name="Mitchell R.J."/>
        </authorList>
    </citation>
    <scope>NUCLEOTIDE SEQUENCE [LARGE SCALE GENOMIC DNA]</scope>
    <source>
        <strain evidence="5 6">PP10</strain>
    </source>
</reference>
<dbReference type="PANTHER" id="PTHR24220">
    <property type="entry name" value="IMPORT ATP-BINDING PROTEIN"/>
    <property type="match status" value="1"/>
</dbReference>
<proteinExistence type="predicted"/>
<name>A0ABU5VQC0_9BACT</name>
<evidence type="ECO:0000313" key="5">
    <source>
        <dbReference type="EMBL" id="MEA9355122.1"/>
    </source>
</evidence>
<protein>
    <submittedName>
        <fullName evidence="5">ABC transporter ATP-binding protein</fullName>
    </submittedName>
</protein>
<evidence type="ECO:0000256" key="2">
    <source>
        <dbReference type="ARBA" id="ARBA00022741"/>
    </source>
</evidence>
<dbReference type="InterPro" id="IPR015854">
    <property type="entry name" value="ABC_transpr_LolD-like"/>
</dbReference>
<dbReference type="GO" id="GO:0005524">
    <property type="term" value="F:ATP binding"/>
    <property type="evidence" value="ECO:0007669"/>
    <property type="project" value="UniProtKB-KW"/>
</dbReference>
<gene>
    <name evidence="5" type="ORF">SHI21_02870</name>
</gene>
<dbReference type="SMART" id="SM00382">
    <property type="entry name" value="AAA"/>
    <property type="match status" value="1"/>
</dbReference>